<protein>
    <recommendedName>
        <fullName evidence="3">Polyprotein</fullName>
    </recommendedName>
</protein>
<keyword evidence="2" id="KW-1185">Reference proteome</keyword>
<dbReference type="PANTHER" id="PTHR37610:SF40">
    <property type="entry name" value="OS01G0909600 PROTEIN"/>
    <property type="match status" value="1"/>
</dbReference>
<comment type="caution">
    <text evidence="1">The sequence shown here is derived from an EMBL/GenBank/DDBJ whole genome shotgun (WGS) entry which is preliminary data.</text>
</comment>
<organism evidence="1 2">
    <name type="scientific">Saponaria officinalis</name>
    <name type="common">Common soapwort</name>
    <name type="synonym">Lychnis saponaria</name>
    <dbReference type="NCBI Taxonomy" id="3572"/>
    <lineage>
        <taxon>Eukaryota</taxon>
        <taxon>Viridiplantae</taxon>
        <taxon>Streptophyta</taxon>
        <taxon>Embryophyta</taxon>
        <taxon>Tracheophyta</taxon>
        <taxon>Spermatophyta</taxon>
        <taxon>Magnoliopsida</taxon>
        <taxon>eudicotyledons</taxon>
        <taxon>Gunneridae</taxon>
        <taxon>Pentapetalae</taxon>
        <taxon>Caryophyllales</taxon>
        <taxon>Caryophyllaceae</taxon>
        <taxon>Caryophylleae</taxon>
        <taxon>Saponaria</taxon>
    </lineage>
</organism>
<reference evidence="1" key="1">
    <citation type="submission" date="2024-03" db="EMBL/GenBank/DDBJ databases">
        <title>WGS assembly of Saponaria officinalis var. Norfolk2.</title>
        <authorList>
            <person name="Jenkins J."/>
            <person name="Shu S."/>
            <person name="Grimwood J."/>
            <person name="Barry K."/>
            <person name="Goodstein D."/>
            <person name="Schmutz J."/>
            <person name="Leebens-Mack J."/>
            <person name="Osbourn A."/>
        </authorList>
    </citation>
    <scope>NUCLEOTIDE SEQUENCE [LARGE SCALE GENOMIC DNA]</scope>
    <source>
        <strain evidence="1">JIC</strain>
    </source>
</reference>
<evidence type="ECO:0000313" key="1">
    <source>
        <dbReference type="EMBL" id="KAK9740024.1"/>
    </source>
</evidence>
<evidence type="ECO:0000313" key="2">
    <source>
        <dbReference type="Proteomes" id="UP001443914"/>
    </source>
</evidence>
<dbReference type="AlphaFoldDB" id="A0AAW1M4B1"/>
<dbReference type="PANTHER" id="PTHR37610">
    <property type="entry name" value="CCHC-TYPE DOMAIN-CONTAINING PROTEIN"/>
    <property type="match status" value="1"/>
</dbReference>
<sequence length="160" mass="18659">KRDIYLALIAKNKDGFIDETCKCPAKTDKNYKRWIRCDLLIMKWILNSIDKTIVDFLHYVISAKILWSEIVERYGKENVVEIYHLRKKLGVVTQENTPSIGYYSRFKPLWENIDVSDPIASCSCGVLDKCTCQILKKMLNIDSNSKLIQFLMRLNTGYEP</sequence>
<dbReference type="Proteomes" id="UP001443914">
    <property type="component" value="Unassembled WGS sequence"/>
</dbReference>
<feature type="non-terminal residue" evidence="1">
    <location>
        <position position="1"/>
    </location>
</feature>
<name>A0AAW1M4B1_SAPOF</name>
<proteinExistence type="predicted"/>
<dbReference type="EMBL" id="JBDFQZ010000003">
    <property type="protein sequence ID" value="KAK9740024.1"/>
    <property type="molecule type" value="Genomic_DNA"/>
</dbReference>
<gene>
    <name evidence="1" type="ORF">RND81_03G005400</name>
</gene>
<evidence type="ECO:0008006" key="3">
    <source>
        <dbReference type="Google" id="ProtNLM"/>
    </source>
</evidence>
<accession>A0AAW1M4B1</accession>